<dbReference type="PANTHER" id="PTHR12215">
    <property type="entry name" value="PHOSPHOPANTETHEINE TRANSFERASE"/>
    <property type="match status" value="1"/>
</dbReference>
<protein>
    <submittedName>
        <fullName evidence="4">4'-phosphopantetheinyl transferase</fullName>
    </submittedName>
</protein>
<feature type="domain" description="4'-phosphopantetheinyl transferase" evidence="3">
    <location>
        <begin position="87"/>
        <end position="190"/>
    </location>
</feature>
<dbReference type="PANTHER" id="PTHR12215:SF10">
    <property type="entry name" value="L-AMINOADIPATE-SEMIALDEHYDE DEHYDROGENASE-PHOSPHOPANTETHEINYL TRANSFERASE"/>
    <property type="match status" value="1"/>
</dbReference>
<organism evidence="4 5">
    <name type="scientific">Noviluteimonas caseinilytica</name>
    <dbReference type="NCBI Taxonomy" id="2675101"/>
    <lineage>
        <taxon>Bacteria</taxon>
        <taxon>Pseudomonadati</taxon>
        <taxon>Pseudomonadota</taxon>
        <taxon>Gammaproteobacteria</taxon>
        <taxon>Lysobacterales</taxon>
        <taxon>Lysobacteraceae</taxon>
        <taxon>Noviluteimonas</taxon>
    </lineage>
</organism>
<evidence type="ECO:0000313" key="4">
    <source>
        <dbReference type="EMBL" id="BCT92155.1"/>
    </source>
</evidence>
<sequence length="195" mass="21641">MPPPSLPSPTTAGLPRWTWIDHRRGTPAEPLVRAWLASELSVRAEAIPLVRAAHGRPRLGDALRALDVSWSHSGEGLLVALGEGVEVGADLERARPRPRALEVAERFFHPEEYAWLRALPEPDRHESFLRLWCAKEAVLKAHGRGIAFGLDKFGLAESDGTLAVREAHPHLGGPWSLHEWAPRPGYRAALAWRPR</sequence>
<dbReference type="Gene3D" id="3.90.470.20">
    <property type="entry name" value="4'-phosphopantetheinyl transferase domain"/>
    <property type="match status" value="2"/>
</dbReference>
<dbReference type="GO" id="GO:0016740">
    <property type="term" value="F:transferase activity"/>
    <property type="evidence" value="ECO:0007669"/>
    <property type="project" value="UniProtKB-KW"/>
</dbReference>
<keyword evidence="2 4" id="KW-0808">Transferase</keyword>
<keyword evidence="5" id="KW-1185">Reference proteome</keyword>
<name>A0ABN6FS49_9GAMM</name>
<evidence type="ECO:0000256" key="2">
    <source>
        <dbReference type="ARBA" id="ARBA00022679"/>
    </source>
</evidence>
<dbReference type="InterPro" id="IPR050559">
    <property type="entry name" value="P-Pant_transferase_sf"/>
</dbReference>
<reference evidence="4 5" key="1">
    <citation type="submission" date="2021-03" db="EMBL/GenBank/DDBJ databases">
        <title>Complete Genome Sequences of Two Lysobacter Strains Isolated from Sea Water (Lysobacter caseinilyticus) and Soil (Lysobacter helvus) in South Korea.</title>
        <authorList>
            <person name="Watanabe Y."/>
            <person name="Arakawa K."/>
        </authorList>
    </citation>
    <scope>NUCLEOTIDE SEQUENCE [LARGE SCALE GENOMIC DNA]</scope>
    <source>
        <strain evidence="4 5">KVB24</strain>
    </source>
</reference>
<dbReference type="Proteomes" id="UP000681317">
    <property type="component" value="Chromosome"/>
</dbReference>
<dbReference type="RefSeq" id="WP_213436676.1">
    <property type="nucleotide sequence ID" value="NZ_AP024545.1"/>
</dbReference>
<dbReference type="SUPFAM" id="SSF56214">
    <property type="entry name" value="4'-phosphopantetheinyl transferase"/>
    <property type="match status" value="2"/>
</dbReference>
<dbReference type="InterPro" id="IPR008278">
    <property type="entry name" value="4-PPantetheinyl_Trfase_dom"/>
</dbReference>
<proteinExistence type="inferred from homology"/>
<accession>A0ABN6FS49</accession>
<evidence type="ECO:0000256" key="1">
    <source>
        <dbReference type="ARBA" id="ARBA00010990"/>
    </source>
</evidence>
<dbReference type="EMBL" id="AP024545">
    <property type="protein sequence ID" value="BCT92155.1"/>
    <property type="molecule type" value="Genomic_DNA"/>
</dbReference>
<gene>
    <name evidence="4" type="primary">hetI</name>
    <name evidence="4" type="ORF">LYSCAS_11790</name>
</gene>
<evidence type="ECO:0000259" key="3">
    <source>
        <dbReference type="Pfam" id="PF01648"/>
    </source>
</evidence>
<comment type="similarity">
    <text evidence="1">Belongs to the P-Pant transferase superfamily. Gsp/Sfp/HetI/AcpT family.</text>
</comment>
<dbReference type="InterPro" id="IPR037143">
    <property type="entry name" value="4-PPantetheinyl_Trfase_dom_sf"/>
</dbReference>
<evidence type="ECO:0000313" key="5">
    <source>
        <dbReference type="Proteomes" id="UP000681317"/>
    </source>
</evidence>
<dbReference type="Pfam" id="PF01648">
    <property type="entry name" value="ACPS"/>
    <property type="match status" value="1"/>
</dbReference>